<feature type="transmembrane region" description="Helical" evidence="1">
    <location>
        <begin position="61"/>
        <end position="78"/>
    </location>
</feature>
<dbReference type="KEGG" id="egr:104424985"/>
<feature type="chain" id="PRO_5001566927" description="Transmembrane protein 220" evidence="2">
    <location>
        <begin position="25"/>
        <end position="164"/>
    </location>
</feature>
<dbReference type="InParanoid" id="A0A059A0J4"/>
<gene>
    <name evidence="3" type="ORF">EUGRSUZ_K01101</name>
</gene>
<feature type="transmembrane region" description="Helical" evidence="1">
    <location>
        <begin position="32"/>
        <end position="54"/>
    </location>
</feature>
<dbReference type="PANTHER" id="PTHR34262">
    <property type="entry name" value="TRANSMEMBRANE PROTEIN 220"/>
    <property type="match status" value="1"/>
</dbReference>
<dbReference type="PANTHER" id="PTHR34262:SF1">
    <property type="entry name" value="TRANSMEMBRANE PROTEIN 220"/>
    <property type="match status" value="1"/>
</dbReference>
<evidence type="ECO:0000313" key="3">
    <source>
        <dbReference type="EMBL" id="KCW47313.1"/>
    </source>
</evidence>
<organism evidence="3">
    <name type="scientific">Eucalyptus grandis</name>
    <name type="common">Flooded gum</name>
    <dbReference type="NCBI Taxonomy" id="71139"/>
    <lineage>
        <taxon>Eukaryota</taxon>
        <taxon>Viridiplantae</taxon>
        <taxon>Streptophyta</taxon>
        <taxon>Embryophyta</taxon>
        <taxon>Tracheophyta</taxon>
        <taxon>Spermatophyta</taxon>
        <taxon>Magnoliopsida</taxon>
        <taxon>eudicotyledons</taxon>
        <taxon>Gunneridae</taxon>
        <taxon>Pentapetalae</taxon>
        <taxon>rosids</taxon>
        <taxon>malvids</taxon>
        <taxon>Myrtales</taxon>
        <taxon>Myrtaceae</taxon>
        <taxon>Myrtoideae</taxon>
        <taxon>Eucalypteae</taxon>
        <taxon>Eucalyptus</taxon>
    </lineage>
</organism>
<dbReference type="Gramene" id="KCW47313">
    <property type="protein sequence ID" value="KCW47313"/>
    <property type="gene ID" value="EUGRSUZ_K01101"/>
</dbReference>
<proteinExistence type="predicted"/>
<evidence type="ECO:0008006" key="4">
    <source>
        <dbReference type="Google" id="ProtNLM"/>
    </source>
</evidence>
<dbReference type="EMBL" id="KK198763">
    <property type="protein sequence ID" value="KCW47313.1"/>
    <property type="molecule type" value="Genomic_DNA"/>
</dbReference>
<keyword evidence="2" id="KW-0732">Signal</keyword>
<dbReference type="InterPro" id="IPR029377">
    <property type="entry name" value="TMEM220"/>
</dbReference>
<reference evidence="3" key="1">
    <citation type="submission" date="2013-07" db="EMBL/GenBank/DDBJ databases">
        <title>The genome of Eucalyptus grandis.</title>
        <authorList>
            <person name="Schmutz J."/>
            <person name="Hayes R."/>
            <person name="Myburg A."/>
            <person name="Tuskan G."/>
            <person name="Grattapaglia D."/>
            <person name="Rokhsar D.S."/>
        </authorList>
    </citation>
    <scope>NUCLEOTIDE SEQUENCE</scope>
    <source>
        <tissue evidence="3">Leaf extractions</tissue>
    </source>
</reference>
<name>A0A059A0J4_EUCGR</name>
<dbReference type="Pfam" id="PF15071">
    <property type="entry name" value="TMEM220"/>
    <property type="match status" value="1"/>
</dbReference>
<protein>
    <recommendedName>
        <fullName evidence="4">Transmembrane protein 220</fullName>
    </recommendedName>
</protein>
<evidence type="ECO:0000256" key="2">
    <source>
        <dbReference type="SAM" id="SignalP"/>
    </source>
</evidence>
<keyword evidence="1" id="KW-0812">Transmembrane</keyword>
<keyword evidence="1" id="KW-1133">Transmembrane helix</keyword>
<feature type="transmembrane region" description="Helical" evidence="1">
    <location>
        <begin position="136"/>
        <end position="157"/>
    </location>
</feature>
<keyword evidence="1" id="KW-0472">Membrane</keyword>
<sequence>MAPPTKLSGICSLLMGLLFAYSASVQLDDPDWYFWLPLYSFACLVNLASLVFFASKLVPSIGKLALLLGLFLFMKVVVEDYRHEIAGFWSLDMRERVVREKFGSGLVVFSMFLHLQSTSNEKGLFTRKDVGVAKRIELGQMILVGIGYGLSLVFFAFHKDEMKF</sequence>
<feature type="signal peptide" evidence="2">
    <location>
        <begin position="1"/>
        <end position="24"/>
    </location>
</feature>
<accession>A0A059A0J4</accession>
<dbReference type="OMA" id="DWYFWFS"/>
<evidence type="ECO:0000256" key="1">
    <source>
        <dbReference type="SAM" id="Phobius"/>
    </source>
</evidence>
<dbReference type="OrthoDB" id="9924288at2759"/>
<dbReference type="eggNOG" id="ENOG502S1R6">
    <property type="taxonomic scope" value="Eukaryota"/>
</dbReference>
<dbReference type="AlphaFoldDB" id="A0A059A0J4"/>